<keyword evidence="10 12" id="KW-0472">Membrane</keyword>
<evidence type="ECO:0000259" key="14">
    <source>
        <dbReference type="PROSITE" id="PS50885"/>
    </source>
</evidence>
<dbReference type="Gene3D" id="1.10.287.130">
    <property type="match status" value="1"/>
</dbReference>
<feature type="domain" description="Histidine kinase" evidence="13">
    <location>
        <begin position="243"/>
        <end position="450"/>
    </location>
</feature>
<name>A0A1I1QCJ3_9ACTN</name>
<dbReference type="STRING" id="1225127.SAMN05661030_2716"/>
<evidence type="ECO:0000256" key="10">
    <source>
        <dbReference type="ARBA" id="ARBA00023136"/>
    </source>
</evidence>
<dbReference type="InterPro" id="IPR003660">
    <property type="entry name" value="HAMP_dom"/>
</dbReference>
<evidence type="ECO:0000259" key="13">
    <source>
        <dbReference type="PROSITE" id="PS50109"/>
    </source>
</evidence>
<keyword evidence="6 12" id="KW-0812">Transmembrane</keyword>
<dbReference type="Proteomes" id="UP000199022">
    <property type="component" value="Unassembled WGS sequence"/>
</dbReference>
<dbReference type="PROSITE" id="PS50885">
    <property type="entry name" value="HAMP"/>
    <property type="match status" value="1"/>
</dbReference>
<dbReference type="SMART" id="SM00304">
    <property type="entry name" value="HAMP"/>
    <property type="match status" value="1"/>
</dbReference>
<evidence type="ECO:0000256" key="7">
    <source>
        <dbReference type="ARBA" id="ARBA00022777"/>
    </source>
</evidence>
<proteinExistence type="predicted"/>
<keyword evidence="9" id="KW-0902">Two-component regulatory system</keyword>
<keyword evidence="8 12" id="KW-1133">Transmembrane helix</keyword>
<evidence type="ECO:0000256" key="2">
    <source>
        <dbReference type="ARBA" id="ARBA00004236"/>
    </source>
</evidence>
<dbReference type="Pfam" id="PF00512">
    <property type="entry name" value="HisKA"/>
    <property type="match status" value="1"/>
</dbReference>
<dbReference type="SUPFAM" id="SSF47384">
    <property type="entry name" value="Homodimeric domain of signal transducing histidine kinase"/>
    <property type="match status" value="1"/>
</dbReference>
<dbReference type="PRINTS" id="PR00344">
    <property type="entry name" value="BCTRLSENSOR"/>
</dbReference>
<comment type="subcellular location">
    <subcellularLocation>
        <location evidence="2">Cell membrane</location>
    </subcellularLocation>
</comment>
<evidence type="ECO:0000313" key="16">
    <source>
        <dbReference type="Proteomes" id="UP000199022"/>
    </source>
</evidence>
<dbReference type="Gene3D" id="6.10.340.10">
    <property type="match status" value="1"/>
</dbReference>
<reference evidence="16" key="1">
    <citation type="submission" date="2016-10" db="EMBL/GenBank/DDBJ databases">
        <authorList>
            <person name="Varghese N."/>
            <person name="Submissions S."/>
        </authorList>
    </citation>
    <scope>NUCLEOTIDE SEQUENCE [LARGE SCALE GENOMIC DNA]</scope>
    <source>
        <strain evidence="16">DSM 45962</strain>
    </source>
</reference>
<dbReference type="InterPro" id="IPR003594">
    <property type="entry name" value="HATPase_dom"/>
</dbReference>
<dbReference type="InterPro" id="IPR005467">
    <property type="entry name" value="His_kinase_dom"/>
</dbReference>
<accession>A0A1I1QCJ3</accession>
<dbReference type="SMART" id="SM00387">
    <property type="entry name" value="HATPase_c"/>
    <property type="match status" value="1"/>
</dbReference>
<feature type="transmembrane region" description="Helical" evidence="12">
    <location>
        <begin position="153"/>
        <end position="178"/>
    </location>
</feature>
<keyword evidence="16" id="KW-1185">Reference proteome</keyword>
<dbReference type="EC" id="2.7.13.3" evidence="3"/>
<keyword evidence="5" id="KW-0808">Transferase</keyword>
<dbReference type="SUPFAM" id="SSF158472">
    <property type="entry name" value="HAMP domain-like"/>
    <property type="match status" value="1"/>
</dbReference>
<organism evidence="15 16">
    <name type="scientific">Klenkia taihuensis</name>
    <dbReference type="NCBI Taxonomy" id="1225127"/>
    <lineage>
        <taxon>Bacteria</taxon>
        <taxon>Bacillati</taxon>
        <taxon>Actinomycetota</taxon>
        <taxon>Actinomycetes</taxon>
        <taxon>Geodermatophilales</taxon>
        <taxon>Geodermatophilaceae</taxon>
        <taxon>Klenkia</taxon>
    </lineage>
</organism>
<dbReference type="GO" id="GO:0000155">
    <property type="term" value="F:phosphorelay sensor kinase activity"/>
    <property type="evidence" value="ECO:0007669"/>
    <property type="project" value="InterPro"/>
</dbReference>
<dbReference type="Gene3D" id="3.30.565.10">
    <property type="entry name" value="Histidine kinase-like ATPase, C-terminal domain"/>
    <property type="match status" value="1"/>
</dbReference>
<evidence type="ECO:0000256" key="8">
    <source>
        <dbReference type="ARBA" id="ARBA00022989"/>
    </source>
</evidence>
<evidence type="ECO:0000313" key="15">
    <source>
        <dbReference type="EMBL" id="SFD19836.1"/>
    </source>
</evidence>
<evidence type="ECO:0000256" key="3">
    <source>
        <dbReference type="ARBA" id="ARBA00012438"/>
    </source>
</evidence>
<dbReference type="AlphaFoldDB" id="A0A1I1QCJ3"/>
<evidence type="ECO:0000256" key="12">
    <source>
        <dbReference type="SAM" id="Phobius"/>
    </source>
</evidence>
<dbReference type="PANTHER" id="PTHR45436">
    <property type="entry name" value="SENSOR HISTIDINE KINASE YKOH"/>
    <property type="match status" value="1"/>
</dbReference>
<dbReference type="OrthoDB" id="9757990at2"/>
<dbReference type="PANTHER" id="PTHR45436:SF5">
    <property type="entry name" value="SENSOR HISTIDINE KINASE TRCS"/>
    <property type="match status" value="1"/>
</dbReference>
<dbReference type="InterPro" id="IPR003661">
    <property type="entry name" value="HisK_dim/P_dom"/>
</dbReference>
<dbReference type="RefSeq" id="WP_091559746.1">
    <property type="nucleotide sequence ID" value="NZ_BNAC01000001.1"/>
</dbReference>
<dbReference type="InterPro" id="IPR004358">
    <property type="entry name" value="Sig_transdc_His_kin-like_C"/>
</dbReference>
<dbReference type="CDD" id="cd00082">
    <property type="entry name" value="HisKA"/>
    <property type="match status" value="1"/>
</dbReference>
<dbReference type="GO" id="GO:0005886">
    <property type="term" value="C:plasma membrane"/>
    <property type="evidence" value="ECO:0007669"/>
    <property type="project" value="UniProtKB-SubCell"/>
</dbReference>
<keyword evidence="7 15" id="KW-0418">Kinase</keyword>
<dbReference type="Pfam" id="PF00672">
    <property type="entry name" value="HAMP"/>
    <property type="match status" value="1"/>
</dbReference>
<feature type="domain" description="HAMP" evidence="14">
    <location>
        <begin position="175"/>
        <end position="228"/>
    </location>
</feature>
<keyword evidence="4" id="KW-0597">Phosphoprotein</keyword>
<evidence type="ECO:0000256" key="6">
    <source>
        <dbReference type="ARBA" id="ARBA00022692"/>
    </source>
</evidence>
<gene>
    <name evidence="15" type="ORF">SAMN05661030_2716</name>
</gene>
<dbReference type="PROSITE" id="PS50109">
    <property type="entry name" value="HIS_KIN"/>
    <property type="match status" value="1"/>
</dbReference>
<dbReference type="InterPro" id="IPR036097">
    <property type="entry name" value="HisK_dim/P_sf"/>
</dbReference>
<evidence type="ECO:0000256" key="1">
    <source>
        <dbReference type="ARBA" id="ARBA00000085"/>
    </source>
</evidence>
<dbReference type="InterPro" id="IPR036890">
    <property type="entry name" value="HATPase_C_sf"/>
</dbReference>
<dbReference type="Pfam" id="PF02518">
    <property type="entry name" value="HATPase_c"/>
    <property type="match status" value="1"/>
</dbReference>
<evidence type="ECO:0000256" key="5">
    <source>
        <dbReference type="ARBA" id="ARBA00022679"/>
    </source>
</evidence>
<dbReference type="SUPFAM" id="SSF55874">
    <property type="entry name" value="ATPase domain of HSP90 chaperone/DNA topoisomerase II/histidine kinase"/>
    <property type="match status" value="1"/>
</dbReference>
<dbReference type="CDD" id="cd00075">
    <property type="entry name" value="HATPase"/>
    <property type="match status" value="1"/>
</dbReference>
<evidence type="ECO:0000256" key="11">
    <source>
        <dbReference type="SAM" id="MobiDB-lite"/>
    </source>
</evidence>
<comment type="catalytic activity">
    <reaction evidence="1">
        <text>ATP + protein L-histidine = ADP + protein N-phospho-L-histidine.</text>
        <dbReference type="EC" id="2.7.13.3"/>
    </reaction>
</comment>
<dbReference type="CDD" id="cd06225">
    <property type="entry name" value="HAMP"/>
    <property type="match status" value="1"/>
</dbReference>
<dbReference type="EMBL" id="FOMD01000003">
    <property type="protein sequence ID" value="SFD19836.1"/>
    <property type="molecule type" value="Genomic_DNA"/>
</dbReference>
<protein>
    <recommendedName>
        <fullName evidence="3">histidine kinase</fullName>
        <ecNumber evidence="3">2.7.13.3</ecNumber>
    </recommendedName>
</protein>
<dbReference type="InterPro" id="IPR050428">
    <property type="entry name" value="TCS_sensor_his_kinase"/>
</dbReference>
<sequence length="459" mass="48389">MTAPALRTASLRRRLSLWVLGLLAVLLVVLGVTVDLVLGANLRSDLRQRLVDRAEIAAELVAQGRSDEEVLDAVTGDTVQAQIETADGAQVGELEPPRPGAGPPARPGPPPRQDAVVDTGDAYVLQTGLDDGSRLTLLADQGPITDAVHQLRWVLVVGAALTLVLAAVLVSATVGLGLRPLGRMTALARSITSGDRGRRLRPDRPHTELGSTAAAFDDMLDELEGAERTARRAEAGMRDLLGDAAHELRTPLAAVQASVETVLRTDPNRDRREELLAGAVRELQRSGRLVADLLDVARFDSGDPPALERRPTDLLGLARGSAHRVGGPVEVAGDAVTADVDPDRVGQVLDNLLRNAVRAAGPDGHVQVVVRSEGEHVRLDVVDDGPGVPADQRERVFDRLVRLDAARTRDGGAGLGLPIARALARAHGGDVLCLPADRGACFRVQLPVTAVTQPPGNPG</sequence>
<evidence type="ECO:0000256" key="9">
    <source>
        <dbReference type="ARBA" id="ARBA00023012"/>
    </source>
</evidence>
<dbReference type="SMART" id="SM00388">
    <property type="entry name" value="HisKA"/>
    <property type="match status" value="1"/>
</dbReference>
<evidence type="ECO:0000256" key="4">
    <source>
        <dbReference type="ARBA" id="ARBA00022553"/>
    </source>
</evidence>
<feature type="region of interest" description="Disordered" evidence="11">
    <location>
        <begin position="87"/>
        <end position="116"/>
    </location>
</feature>
<feature type="compositionally biased region" description="Pro residues" evidence="11">
    <location>
        <begin position="97"/>
        <end position="112"/>
    </location>
</feature>